<dbReference type="InterPro" id="IPR013976">
    <property type="entry name" value="HDOD"/>
</dbReference>
<accession>A0A6P2D610</accession>
<dbReference type="InterPro" id="IPR001789">
    <property type="entry name" value="Sig_transdc_resp-reg_receiver"/>
</dbReference>
<keyword evidence="4" id="KW-0378">Hydrolase</keyword>
<dbReference type="GO" id="GO:0000160">
    <property type="term" value="P:phosphorelay signal transduction system"/>
    <property type="evidence" value="ECO:0007669"/>
    <property type="project" value="InterPro"/>
</dbReference>
<keyword evidence="1" id="KW-0597">Phosphoprotein</keyword>
<dbReference type="PANTHER" id="PTHR33525:SF3">
    <property type="entry name" value="RIBONUCLEASE Y"/>
    <property type="match status" value="1"/>
</dbReference>
<dbReference type="Pfam" id="PF08668">
    <property type="entry name" value="HDOD"/>
    <property type="match status" value="1"/>
</dbReference>
<name>A0A6P2D610_9BACT</name>
<dbReference type="InterPro" id="IPR011006">
    <property type="entry name" value="CheY-like_superfamily"/>
</dbReference>
<organism evidence="4 5">
    <name type="scientific">Gemmata massiliana</name>
    <dbReference type="NCBI Taxonomy" id="1210884"/>
    <lineage>
        <taxon>Bacteria</taxon>
        <taxon>Pseudomonadati</taxon>
        <taxon>Planctomycetota</taxon>
        <taxon>Planctomycetia</taxon>
        <taxon>Gemmatales</taxon>
        <taxon>Gemmataceae</taxon>
        <taxon>Gemmata</taxon>
    </lineage>
</organism>
<dbReference type="PROSITE" id="PS50110">
    <property type="entry name" value="RESPONSE_REGULATORY"/>
    <property type="match status" value="1"/>
</dbReference>
<evidence type="ECO:0000259" key="3">
    <source>
        <dbReference type="PROSITE" id="PS51833"/>
    </source>
</evidence>
<dbReference type="PANTHER" id="PTHR33525">
    <property type="match status" value="1"/>
</dbReference>
<dbReference type="AlphaFoldDB" id="A0A6P2D610"/>
<dbReference type="PROSITE" id="PS51833">
    <property type="entry name" value="HDOD"/>
    <property type="match status" value="1"/>
</dbReference>
<dbReference type="InterPro" id="IPR052340">
    <property type="entry name" value="RNase_Y/CdgJ"/>
</dbReference>
<dbReference type="Gene3D" id="3.40.50.2300">
    <property type="match status" value="1"/>
</dbReference>
<dbReference type="SUPFAM" id="SSF109604">
    <property type="entry name" value="HD-domain/PDEase-like"/>
    <property type="match status" value="1"/>
</dbReference>
<evidence type="ECO:0000256" key="1">
    <source>
        <dbReference type="PROSITE-ProRule" id="PRU00169"/>
    </source>
</evidence>
<evidence type="ECO:0008006" key="6">
    <source>
        <dbReference type="Google" id="ProtNLM"/>
    </source>
</evidence>
<dbReference type="Proteomes" id="UP000464178">
    <property type="component" value="Chromosome"/>
</dbReference>
<evidence type="ECO:0000313" key="4">
    <source>
        <dbReference type="EMBL" id="VTR96357.1"/>
    </source>
</evidence>
<dbReference type="EMBL" id="LR593886">
    <property type="protein sequence ID" value="VTR96357.1"/>
    <property type="molecule type" value="Genomic_DNA"/>
</dbReference>
<keyword evidence="5" id="KW-1185">Reference proteome</keyword>
<reference evidence="4 5" key="1">
    <citation type="submission" date="2019-05" db="EMBL/GenBank/DDBJ databases">
        <authorList>
            <consortium name="Science for Life Laboratories"/>
        </authorList>
    </citation>
    <scope>NUCLEOTIDE SEQUENCE [LARGE SCALE GENOMIC DNA]</scope>
    <source>
        <strain evidence="4">Soil9</strain>
    </source>
</reference>
<dbReference type="RefSeq" id="WP_162670653.1">
    <property type="nucleotide sequence ID" value="NZ_LR593886.1"/>
</dbReference>
<evidence type="ECO:0000259" key="2">
    <source>
        <dbReference type="PROSITE" id="PS50110"/>
    </source>
</evidence>
<dbReference type="GO" id="GO:0016787">
    <property type="term" value="F:hydrolase activity"/>
    <property type="evidence" value="ECO:0007669"/>
    <property type="project" value="UniProtKB-KW"/>
</dbReference>
<feature type="modified residue" description="4-aspartylphosphate" evidence="1">
    <location>
        <position position="55"/>
    </location>
</feature>
<feature type="domain" description="Response regulatory" evidence="2">
    <location>
        <begin position="4"/>
        <end position="118"/>
    </location>
</feature>
<proteinExistence type="predicted"/>
<dbReference type="KEGG" id="gms:SOIL9_13570"/>
<dbReference type="SUPFAM" id="SSF52172">
    <property type="entry name" value="CheY-like"/>
    <property type="match status" value="1"/>
</dbReference>
<feature type="domain" description="HDOD" evidence="3">
    <location>
        <begin position="139"/>
        <end position="336"/>
    </location>
</feature>
<sequence>MTRRVLLVTEDPSAHVALRDTFSPLSAEWGADFSRGGPEAMNYLKRPGYDALIADAHLPANGCAELLTEARRRPPPMARIVLASPGRMEVIGLVTLAHRMLPKTCPAAELIGAIQRAHSLRELLGSPSLAALVGRLASVPALSAVYTRIAEELAFPDFSLAAVGGLVSQDVGIAAKLLQMANSALVGLRKPASTPSQAVRILGADLTRTLVLAVDLFSRYNPHALKPFSIEALWDRSQAVGELAATIAAAERAEEQVVRESALGGLFLDIGRLTLASQLTGPYKEILALMRKENLDAAEAERRVLGTSHAEVGAYLLGLWGMPDGLVEAVAWHHNPSGCPGSAFTPLTAVHAADTILAEGIKVNPDWAYLERLGLRDRYATWRKLWQERTTRDERET</sequence>
<dbReference type="Gene3D" id="1.10.3210.10">
    <property type="entry name" value="Hypothetical protein af1432"/>
    <property type="match status" value="1"/>
</dbReference>
<gene>
    <name evidence="4" type="ORF">SOIL9_13570</name>
</gene>
<protein>
    <recommendedName>
        <fullName evidence="6">HDOD domain-containing protein</fullName>
    </recommendedName>
</protein>
<evidence type="ECO:0000313" key="5">
    <source>
        <dbReference type="Proteomes" id="UP000464178"/>
    </source>
</evidence>